<evidence type="ECO:0000256" key="1">
    <source>
        <dbReference type="ARBA" id="ARBA00004514"/>
    </source>
</evidence>
<evidence type="ECO:0000259" key="7">
    <source>
        <dbReference type="PROSITE" id="PS51830"/>
    </source>
</evidence>
<evidence type="ECO:0000256" key="5">
    <source>
        <dbReference type="ARBA" id="ARBA00023198"/>
    </source>
</evidence>
<dbReference type="InterPro" id="IPR001315">
    <property type="entry name" value="CARD"/>
</dbReference>
<evidence type="ECO:0000256" key="6">
    <source>
        <dbReference type="SAM" id="MobiDB-lite"/>
    </source>
</evidence>
<comment type="subcellular location">
    <subcellularLocation>
        <location evidence="1">Cytoplasm</location>
        <location evidence="1">Cytosol</location>
    </subcellularLocation>
</comment>
<evidence type="ECO:0000256" key="4">
    <source>
        <dbReference type="ARBA" id="ARBA00022859"/>
    </source>
</evidence>
<dbReference type="OrthoDB" id="8869108at2759"/>
<dbReference type="Proteomes" id="UP001155660">
    <property type="component" value="Chromosome A7"/>
</dbReference>
<sequence length="527" mass="60785">MAKPASEDIKSCEELEQLLSTYAEQIQELCHLYNTHTKSDESQKQVPKQNQQLFKETEDKSFDVSSTLKSGIKLIKRIIQQRKHDSDVVQPCCSWSLAGDLSETERLDMIQHDQQMMELVKHHTEYPAVLLIFNDFRRVCHKMGINTASQRQCQTCAGVRDSYKWDPIEPSLISEDAQLKYRLQLKSGRYECSRTGLRIDCSRSVQLKYHICDWECVADFPEMEGFTPCGPLMDIAIISGKPKAVYLPHFLCLGGSPIKDEVKVVHVEDSGISFETKGLLLRNGFSVYYHCETLIYETQKSYLTLHVYLIPSEKKMIEAAENNENKIKSKLISKPGPVSSLQTKTCYSLRTLDENKKFECRSEVQPKQLELKYKPINPDFFEVFIAAPTDFHLQLIQRHRSEGVWEAKIRDGDYTQRVSSEGHQPAETVETDAAPKSERCKNSKRAEFVEKHEIELIRRVSLMEPIADDMKPLIGDEKYQIILNSGTPQDKMRKLLNFITTTKLKEKLYQSLLKHERFLVEELESSE</sequence>
<name>A0A9Q9YBH8_CYPCA</name>
<dbReference type="Pfam" id="PF00619">
    <property type="entry name" value="CARD"/>
    <property type="match status" value="1"/>
</dbReference>
<dbReference type="PANTHER" id="PTHR46985:SF2">
    <property type="entry name" value="APOPTOSIS-ASSOCIATED SPECK-LIKE PROTEIN CONTAINING A CARD"/>
    <property type="match status" value="1"/>
</dbReference>
<dbReference type="Pfam" id="PF13553">
    <property type="entry name" value="FIIND"/>
    <property type="match status" value="1"/>
</dbReference>
<dbReference type="InterPro" id="IPR051249">
    <property type="entry name" value="NLRP_Inflammasome"/>
</dbReference>
<evidence type="ECO:0000256" key="2">
    <source>
        <dbReference type="ARBA" id="ARBA00022490"/>
    </source>
</evidence>
<dbReference type="PANTHER" id="PTHR46985">
    <property type="entry name" value="NACHT, LRR AND PYD DOMAINS-CONTAINING PROTEIN 1"/>
    <property type="match status" value="1"/>
</dbReference>
<reference evidence="8" key="1">
    <citation type="submission" date="2025-08" db="UniProtKB">
        <authorList>
            <consortium name="RefSeq"/>
        </authorList>
    </citation>
    <scope>IDENTIFICATION</scope>
    <source>
        <tissue evidence="8">Muscle</tissue>
    </source>
</reference>
<dbReference type="GO" id="GO:0042981">
    <property type="term" value="P:regulation of apoptotic process"/>
    <property type="evidence" value="ECO:0007669"/>
    <property type="project" value="InterPro"/>
</dbReference>
<keyword evidence="3" id="KW-0399">Innate immunity</keyword>
<dbReference type="GO" id="GO:0005829">
    <property type="term" value="C:cytosol"/>
    <property type="evidence" value="ECO:0007669"/>
    <property type="project" value="UniProtKB-SubCell"/>
</dbReference>
<dbReference type="RefSeq" id="XP_042617157.1">
    <property type="nucleotide sequence ID" value="XM_042761223.1"/>
</dbReference>
<dbReference type="PROSITE" id="PS51830">
    <property type="entry name" value="FIIND"/>
    <property type="match status" value="1"/>
</dbReference>
<dbReference type="InterPro" id="IPR025307">
    <property type="entry name" value="FIIND_dom"/>
</dbReference>
<accession>A0A9Q9YBH8</accession>
<dbReference type="AlphaFoldDB" id="A0A9Q9YBH8"/>
<dbReference type="GO" id="GO:0006954">
    <property type="term" value="P:inflammatory response"/>
    <property type="evidence" value="ECO:0007669"/>
    <property type="project" value="UniProtKB-KW"/>
</dbReference>
<evidence type="ECO:0000313" key="8">
    <source>
        <dbReference type="RefSeq" id="XP_042617157.1"/>
    </source>
</evidence>
<dbReference type="GeneID" id="109110331"/>
<proteinExistence type="predicted"/>
<evidence type="ECO:0000256" key="3">
    <source>
        <dbReference type="ARBA" id="ARBA00022588"/>
    </source>
</evidence>
<organism evidence="8">
    <name type="scientific">Cyprinus carpio</name>
    <name type="common">Common carp</name>
    <dbReference type="NCBI Taxonomy" id="7962"/>
    <lineage>
        <taxon>Eukaryota</taxon>
        <taxon>Metazoa</taxon>
        <taxon>Chordata</taxon>
        <taxon>Craniata</taxon>
        <taxon>Vertebrata</taxon>
        <taxon>Euteleostomi</taxon>
        <taxon>Actinopterygii</taxon>
        <taxon>Neopterygii</taxon>
        <taxon>Teleostei</taxon>
        <taxon>Ostariophysi</taxon>
        <taxon>Cypriniformes</taxon>
        <taxon>Cyprinidae</taxon>
        <taxon>Cyprininae</taxon>
        <taxon>Cyprinus</taxon>
    </lineage>
</organism>
<keyword evidence="5" id="KW-0395">Inflammatory response</keyword>
<keyword evidence="4" id="KW-0391">Immunity</keyword>
<dbReference type="Pfam" id="PF23679">
    <property type="entry name" value="UPA-FIIND"/>
    <property type="match status" value="1"/>
</dbReference>
<dbReference type="GO" id="GO:0045087">
    <property type="term" value="P:innate immune response"/>
    <property type="evidence" value="ECO:0007669"/>
    <property type="project" value="UniProtKB-KW"/>
</dbReference>
<feature type="region of interest" description="Disordered" evidence="6">
    <location>
        <begin position="416"/>
        <end position="436"/>
    </location>
</feature>
<dbReference type="KEGG" id="ccar:109110331"/>
<keyword evidence="2" id="KW-0963">Cytoplasm</keyword>
<gene>
    <name evidence="8" type="primary">LOC109110331</name>
</gene>
<protein>
    <submittedName>
        <fullName evidence="8">NACHT, LRR and PYD domains-containing protein 1 homolog isoform X1</fullName>
    </submittedName>
</protein>
<feature type="domain" description="FIIND" evidence="7">
    <location>
        <begin position="161"/>
        <end position="423"/>
    </location>
</feature>